<sequence length="279" mass="31959">MVNEADQSSIVGATRRRWIDWITACNLPFSWCEDGTVTKYTTHARISTETQLKYATQVVQEAKLTLDWRFLLQLHDGRVDKLMLAFVPLIDDDATDHTAASRGKFLKGILPYFNRHVTDIIYLVAENYAVNRKVADLLEVHLVGYASHRLNLGAQLFMADHASLLDKLQSLMRKNFTDLRPVLSQETSWDSTYMMVKRFFAIQDFIDTTDDDVAELMLTRHEENKLLSLQEDLRDNQSASKKLQSDEDVTLLNVRDIIDALIERHPVVAKYLAVDASIV</sequence>
<keyword evidence="2" id="KW-1185">Reference proteome</keyword>
<reference evidence="1" key="1">
    <citation type="submission" date="2023-04" db="EMBL/GenBank/DDBJ databases">
        <title>Phytophthora fragariaefolia NBRC 109709.</title>
        <authorList>
            <person name="Ichikawa N."/>
            <person name="Sato H."/>
            <person name="Tonouchi N."/>
        </authorList>
    </citation>
    <scope>NUCLEOTIDE SEQUENCE</scope>
    <source>
        <strain evidence="1">NBRC 109709</strain>
    </source>
</reference>
<dbReference type="Proteomes" id="UP001165121">
    <property type="component" value="Unassembled WGS sequence"/>
</dbReference>
<dbReference type="AlphaFoldDB" id="A0A9W6WP98"/>
<organism evidence="1 2">
    <name type="scientific">Phytophthora fragariaefolia</name>
    <dbReference type="NCBI Taxonomy" id="1490495"/>
    <lineage>
        <taxon>Eukaryota</taxon>
        <taxon>Sar</taxon>
        <taxon>Stramenopiles</taxon>
        <taxon>Oomycota</taxon>
        <taxon>Peronosporomycetes</taxon>
        <taxon>Peronosporales</taxon>
        <taxon>Peronosporaceae</taxon>
        <taxon>Phytophthora</taxon>
    </lineage>
</organism>
<dbReference type="PANTHER" id="PTHR40866:SF1">
    <property type="entry name" value="BED-TYPE DOMAIN-CONTAINING PROTEIN"/>
    <property type="match status" value="1"/>
</dbReference>
<dbReference type="OrthoDB" id="104687at2759"/>
<dbReference type="EMBL" id="BSXT01000228">
    <property type="protein sequence ID" value="GMF21487.1"/>
    <property type="molecule type" value="Genomic_DNA"/>
</dbReference>
<accession>A0A9W6WP98</accession>
<dbReference type="InterPro" id="IPR012337">
    <property type="entry name" value="RNaseH-like_sf"/>
</dbReference>
<evidence type="ECO:0000313" key="1">
    <source>
        <dbReference type="EMBL" id="GMF21487.1"/>
    </source>
</evidence>
<comment type="caution">
    <text evidence="1">The sequence shown here is derived from an EMBL/GenBank/DDBJ whole genome shotgun (WGS) entry which is preliminary data.</text>
</comment>
<dbReference type="SUPFAM" id="SSF53098">
    <property type="entry name" value="Ribonuclease H-like"/>
    <property type="match status" value="1"/>
</dbReference>
<gene>
    <name evidence="1" type="ORF">Pfra01_000287300</name>
</gene>
<dbReference type="PANTHER" id="PTHR40866">
    <property type="entry name" value="BED-TYPE DOMAIN-CONTAINING PROTEIN"/>
    <property type="match status" value="1"/>
</dbReference>
<evidence type="ECO:0000313" key="2">
    <source>
        <dbReference type="Proteomes" id="UP001165121"/>
    </source>
</evidence>
<name>A0A9W6WP98_9STRA</name>
<protein>
    <submittedName>
        <fullName evidence="1">Unnamed protein product</fullName>
    </submittedName>
</protein>
<proteinExistence type="predicted"/>